<feature type="region of interest" description="Disordered" evidence="1">
    <location>
        <begin position="97"/>
        <end position="120"/>
    </location>
</feature>
<proteinExistence type="predicted"/>
<sequence>MAISNNQHSSHRKHVGRRHERVPATSHREATPNSFPRFSGKALERASKRERRGVHHRRYCRTKDLVNSWVRSQVEQNYASVPLGEKFLEPEHTYLNEYSQNSPENQPRQPPQSISTLFQPRPQNIPLNRLTHFNLRIFSLSETDPQPGSVESGFVSQPEEPTEIVRPSTDICLERLTISAPTSPNASEIVGHHSADEEINASFRYEPVLRPEDPEVVLANRISSLKL</sequence>
<protein>
    <submittedName>
        <fullName evidence="2">Uncharacterized protein</fullName>
    </submittedName>
</protein>
<dbReference type="EMBL" id="PKFO01000005">
    <property type="protein sequence ID" value="PVH21563.1"/>
    <property type="molecule type" value="Genomic_DNA"/>
</dbReference>
<keyword evidence="3" id="KW-1185">Reference proteome</keyword>
<organism evidence="2 3">
    <name type="scientific">Candidozyma haemuli</name>
    <dbReference type="NCBI Taxonomy" id="45357"/>
    <lineage>
        <taxon>Eukaryota</taxon>
        <taxon>Fungi</taxon>
        <taxon>Dikarya</taxon>
        <taxon>Ascomycota</taxon>
        <taxon>Saccharomycotina</taxon>
        <taxon>Pichiomycetes</taxon>
        <taxon>Metschnikowiaceae</taxon>
        <taxon>Candidozyma</taxon>
    </lineage>
</organism>
<comment type="caution">
    <text evidence="2">The sequence shown here is derived from an EMBL/GenBank/DDBJ whole genome shotgun (WGS) entry which is preliminary data.</text>
</comment>
<feature type="region of interest" description="Disordered" evidence="1">
    <location>
        <begin position="1"/>
        <end position="55"/>
    </location>
</feature>
<reference evidence="2 3" key="1">
    <citation type="submission" date="2017-12" db="EMBL/GenBank/DDBJ databases">
        <title>Genome Sequence of a Multidrug-Resistant Candida haemulonii Isolate from a Patient with Chronic Leg Ulcers in Israel.</title>
        <authorList>
            <person name="Chow N.A."/>
            <person name="Gade L."/>
            <person name="Batra D."/>
            <person name="Rowe L.A."/>
            <person name="Ben-Ami R."/>
            <person name="Loparev V.N."/>
            <person name="Litvintseva A.P."/>
        </authorList>
    </citation>
    <scope>NUCLEOTIDE SEQUENCE [LARGE SCALE GENOMIC DNA]</scope>
    <source>
        <strain evidence="2 3">B11899</strain>
    </source>
</reference>
<name>A0A2V1AW65_9ASCO</name>
<evidence type="ECO:0000313" key="3">
    <source>
        <dbReference type="Proteomes" id="UP000244309"/>
    </source>
</evidence>
<evidence type="ECO:0000313" key="2">
    <source>
        <dbReference type="EMBL" id="PVH21563.1"/>
    </source>
</evidence>
<dbReference type="Proteomes" id="UP000244309">
    <property type="component" value="Unassembled WGS sequence"/>
</dbReference>
<evidence type="ECO:0000256" key="1">
    <source>
        <dbReference type="SAM" id="MobiDB-lite"/>
    </source>
</evidence>
<dbReference type="GeneID" id="37005877"/>
<dbReference type="AlphaFoldDB" id="A0A2V1AW65"/>
<dbReference type="RefSeq" id="XP_025342503.1">
    <property type="nucleotide sequence ID" value="XM_025484288.1"/>
</dbReference>
<dbReference type="VEuPathDB" id="FungiDB:CXQ85_000544"/>
<feature type="compositionally biased region" description="Basic residues" evidence="1">
    <location>
        <begin position="9"/>
        <end position="20"/>
    </location>
</feature>
<accession>A0A2V1AW65</accession>
<gene>
    <name evidence="2" type="ORF">CXQ85_000544</name>
</gene>